<evidence type="ECO:0000313" key="2">
    <source>
        <dbReference type="Proteomes" id="UP000266673"/>
    </source>
</evidence>
<organism evidence="1 2">
    <name type="scientific">Gigaspora rosea</name>
    <dbReference type="NCBI Taxonomy" id="44941"/>
    <lineage>
        <taxon>Eukaryota</taxon>
        <taxon>Fungi</taxon>
        <taxon>Fungi incertae sedis</taxon>
        <taxon>Mucoromycota</taxon>
        <taxon>Glomeromycotina</taxon>
        <taxon>Glomeromycetes</taxon>
        <taxon>Diversisporales</taxon>
        <taxon>Gigasporaceae</taxon>
        <taxon>Gigaspora</taxon>
    </lineage>
</organism>
<accession>A0A397UPX4</accession>
<comment type="caution">
    <text evidence="1">The sequence shown here is derived from an EMBL/GenBank/DDBJ whole genome shotgun (WGS) entry which is preliminary data.</text>
</comment>
<protein>
    <submittedName>
        <fullName evidence="1">Uncharacterized protein</fullName>
    </submittedName>
</protein>
<dbReference type="Proteomes" id="UP000266673">
    <property type="component" value="Unassembled WGS sequence"/>
</dbReference>
<evidence type="ECO:0000313" key="1">
    <source>
        <dbReference type="EMBL" id="RIB12264.1"/>
    </source>
</evidence>
<gene>
    <name evidence="1" type="ORF">C2G38_2201101</name>
</gene>
<sequence>MSKLNLEELISLEQGESKNNKELNLAVKLATLLALFKLLASIYDKDYISSALIKESIFKYLKTFQPTDPLRKELENLINNLSGNTANRYNQSEIEKAYLNRALLALEEAQNIQENDQVTPIIFQNKGLTQATQNYLLQHYQQLVLETTTARRNSRTGNLERIGTPIIVEAIGIILQTTFGQYTINPTNNPRLGAILLTKVKKHSKRILSIILEHDKQRPGRIPPHISTRTQTLFPELLGRALLKEEEKQRNIYNNFLENTWVAIKSPTITSQTSTYTNNHFTDKLFLPTQNLLTLDLLASSVLLTS</sequence>
<reference evidence="1 2" key="1">
    <citation type="submission" date="2018-06" db="EMBL/GenBank/DDBJ databases">
        <title>Comparative genomics reveals the genomic features of Rhizophagus irregularis, R. cerebriforme, R. diaphanum and Gigaspora rosea, and their symbiotic lifestyle signature.</title>
        <authorList>
            <person name="Morin E."/>
            <person name="San Clemente H."/>
            <person name="Chen E.C.H."/>
            <person name="De La Providencia I."/>
            <person name="Hainaut M."/>
            <person name="Kuo A."/>
            <person name="Kohler A."/>
            <person name="Murat C."/>
            <person name="Tang N."/>
            <person name="Roy S."/>
            <person name="Loubradou J."/>
            <person name="Henrissat B."/>
            <person name="Grigoriev I.V."/>
            <person name="Corradi N."/>
            <person name="Roux C."/>
            <person name="Martin F.M."/>
        </authorList>
    </citation>
    <scope>NUCLEOTIDE SEQUENCE [LARGE SCALE GENOMIC DNA]</scope>
    <source>
        <strain evidence="1 2">DAOM 194757</strain>
    </source>
</reference>
<proteinExistence type="predicted"/>
<dbReference type="AlphaFoldDB" id="A0A397UPX4"/>
<name>A0A397UPX4_9GLOM</name>
<dbReference type="EMBL" id="QKWP01001040">
    <property type="protein sequence ID" value="RIB12264.1"/>
    <property type="molecule type" value="Genomic_DNA"/>
</dbReference>
<keyword evidence="2" id="KW-1185">Reference proteome</keyword>